<accession>A0A2T7NBR6</accession>
<evidence type="ECO:0000259" key="4">
    <source>
        <dbReference type="SMART" id="SM00093"/>
    </source>
</evidence>
<gene>
    <name evidence="5" type="ORF">C0Q70_21168</name>
</gene>
<sequence>MLLRAHHRLTTGLYRGLSSKKGNLVISPWSVMTLLSVTLLAADGRTANEIGEHMYIPLLRRKEILEGFENINMFSGNSSCESSFESVNMALVGGGGSLVLSDRLVKMLQLSLNTHVNPINASHNDSDNRSLVDSPPSTVSTSADEMTNERVRELLAHNLNSDNHQAELWLFSFVAFQGTWSHTFNPRLTYPAAFKVDGQEEVRVPTMVSREVYPRGEYPELAMSLLELPYGVARRYALFLLLPHQDGGLPVLEQRLKHFVLERVLSADHVPTLSKVGILIC</sequence>
<dbReference type="Gene3D" id="1.10.287.580">
    <property type="entry name" value="Helix hairpin bin"/>
    <property type="match status" value="1"/>
</dbReference>
<dbReference type="PANTHER" id="PTHR11461">
    <property type="entry name" value="SERINE PROTEASE INHIBITOR, SERPIN"/>
    <property type="match status" value="1"/>
</dbReference>
<dbReference type="PANTHER" id="PTHR11461:SF211">
    <property type="entry name" value="GH10112P-RELATED"/>
    <property type="match status" value="1"/>
</dbReference>
<evidence type="ECO:0000256" key="1">
    <source>
        <dbReference type="ARBA" id="ARBA00009500"/>
    </source>
</evidence>
<feature type="domain" description="Serpin" evidence="4">
    <location>
        <begin position="11"/>
        <end position="280"/>
    </location>
</feature>
<dbReference type="STRING" id="400727.A0A2T7NBR6"/>
<dbReference type="EMBL" id="PZQS01000014">
    <property type="protein sequence ID" value="PVD18618.1"/>
    <property type="molecule type" value="Genomic_DNA"/>
</dbReference>
<organism evidence="5 6">
    <name type="scientific">Pomacea canaliculata</name>
    <name type="common">Golden apple snail</name>
    <dbReference type="NCBI Taxonomy" id="400727"/>
    <lineage>
        <taxon>Eukaryota</taxon>
        <taxon>Metazoa</taxon>
        <taxon>Spiralia</taxon>
        <taxon>Lophotrochozoa</taxon>
        <taxon>Mollusca</taxon>
        <taxon>Gastropoda</taxon>
        <taxon>Caenogastropoda</taxon>
        <taxon>Architaenioglossa</taxon>
        <taxon>Ampullarioidea</taxon>
        <taxon>Ampullariidae</taxon>
        <taxon>Pomacea</taxon>
    </lineage>
</organism>
<comment type="caution">
    <text evidence="5">The sequence shown here is derived from an EMBL/GenBank/DDBJ whole genome shotgun (WGS) entry which is preliminary data.</text>
</comment>
<evidence type="ECO:0000313" key="6">
    <source>
        <dbReference type="Proteomes" id="UP000245119"/>
    </source>
</evidence>
<proteinExistence type="inferred from homology"/>
<comment type="similarity">
    <text evidence="1 2">Belongs to the serpin family.</text>
</comment>
<dbReference type="Proteomes" id="UP000245119">
    <property type="component" value="Linkage Group LG14"/>
</dbReference>
<evidence type="ECO:0000313" key="5">
    <source>
        <dbReference type="EMBL" id="PVD18618.1"/>
    </source>
</evidence>
<evidence type="ECO:0000256" key="2">
    <source>
        <dbReference type="RuleBase" id="RU000411"/>
    </source>
</evidence>
<dbReference type="InterPro" id="IPR042185">
    <property type="entry name" value="Serpin_sf_2"/>
</dbReference>
<feature type="region of interest" description="Disordered" evidence="3">
    <location>
        <begin position="118"/>
        <end position="146"/>
    </location>
</feature>
<dbReference type="Gene3D" id="2.30.39.10">
    <property type="entry name" value="Alpha-1-antitrypsin, domain 1"/>
    <property type="match status" value="1"/>
</dbReference>
<keyword evidence="6" id="KW-1185">Reference proteome</keyword>
<feature type="compositionally biased region" description="Polar residues" evidence="3">
    <location>
        <begin position="131"/>
        <end position="145"/>
    </location>
</feature>
<dbReference type="SUPFAM" id="SSF56574">
    <property type="entry name" value="Serpins"/>
    <property type="match status" value="1"/>
</dbReference>
<reference evidence="5 6" key="1">
    <citation type="submission" date="2018-04" db="EMBL/GenBank/DDBJ databases">
        <title>The genome of golden apple snail Pomacea canaliculata provides insight into stress tolerance and invasive adaptation.</title>
        <authorList>
            <person name="Liu C."/>
            <person name="Liu B."/>
            <person name="Ren Y."/>
            <person name="Zhang Y."/>
            <person name="Wang H."/>
            <person name="Li S."/>
            <person name="Jiang F."/>
            <person name="Yin L."/>
            <person name="Zhang G."/>
            <person name="Qian W."/>
            <person name="Fan W."/>
        </authorList>
    </citation>
    <scope>NUCLEOTIDE SEQUENCE [LARGE SCALE GENOMIC DNA]</scope>
    <source>
        <strain evidence="5">SZHN2017</strain>
        <tissue evidence="5">Muscle</tissue>
    </source>
</reference>
<dbReference type="GO" id="GO:0005615">
    <property type="term" value="C:extracellular space"/>
    <property type="evidence" value="ECO:0007669"/>
    <property type="project" value="InterPro"/>
</dbReference>
<dbReference type="OrthoDB" id="671595at2759"/>
<protein>
    <recommendedName>
        <fullName evidence="4">Serpin domain-containing protein</fullName>
    </recommendedName>
</protein>
<name>A0A2T7NBR6_POMCA</name>
<evidence type="ECO:0000256" key="3">
    <source>
        <dbReference type="SAM" id="MobiDB-lite"/>
    </source>
</evidence>
<dbReference type="Pfam" id="PF00079">
    <property type="entry name" value="Serpin"/>
    <property type="match status" value="1"/>
</dbReference>
<dbReference type="InterPro" id="IPR000215">
    <property type="entry name" value="Serpin_fam"/>
</dbReference>
<dbReference type="AlphaFoldDB" id="A0A2T7NBR6"/>
<dbReference type="InterPro" id="IPR036186">
    <property type="entry name" value="Serpin_sf"/>
</dbReference>
<dbReference type="GO" id="GO:0004867">
    <property type="term" value="F:serine-type endopeptidase inhibitor activity"/>
    <property type="evidence" value="ECO:0007669"/>
    <property type="project" value="InterPro"/>
</dbReference>
<dbReference type="InterPro" id="IPR023796">
    <property type="entry name" value="Serpin_dom"/>
</dbReference>
<dbReference type="SMART" id="SM00093">
    <property type="entry name" value="SERPIN"/>
    <property type="match status" value="1"/>
</dbReference>